<sequence length="318" mass="35568">MKVIVDTDVGIDDAMSLTFLSACKDVELVAVTLVAGNAETEIVAPNLEKISTYIGEKSTPLYVGGSFNMGGRLIKSDGYFGKNALGEIELPDQEVNVSREMSSVEALLHYSRKYPKEIHAIFIGPLTNLAIAFLCDNQFPTRLASIIIMGTDSSESTHQNVTPHAEFNAWCDPWAYNILKDCISPLDVPITIVEWSTCWTSLLPFSMIEDIKAHKSRVNNVNRHLDLFHKFTDETNVYIKKNFWETGFLTADLFAAVGLTHLRIFKNVKKVNITHVETVGERIGHVKYEDHPHGRLNLVKEIDTDEMAKVIIDTLVSV</sequence>
<evidence type="ECO:0000256" key="1">
    <source>
        <dbReference type="ARBA" id="ARBA00009176"/>
    </source>
</evidence>
<dbReference type="AlphaFoldDB" id="A0A0C2NKZ9"/>
<comment type="similarity">
    <text evidence="1">Belongs to the IUNH family.</text>
</comment>
<dbReference type="OMA" id="TCRILEM"/>
<dbReference type="Pfam" id="PF01156">
    <property type="entry name" value="IU_nuc_hydro"/>
    <property type="match status" value="1"/>
</dbReference>
<name>A0A0C2NKZ9_THEKT</name>
<organism evidence="3 4">
    <name type="scientific">Thelohanellus kitauei</name>
    <name type="common">Myxosporean</name>
    <dbReference type="NCBI Taxonomy" id="669202"/>
    <lineage>
        <taxon>Eukaryota</taxon>
        <taxon>Metazoa</taxon>
        <taxon>Cnidaria</taxon>
        <taxon>Myxozoa</taxon>
        <taxon>Myxosporea</taxon>
        <taxon>Bivalvulida</taxon>
        <taxon>Platysporina</taxon>
        <taxon>Myxobolidae</taxon>
        <taxon>Thelohanellus</taxon>
    </lineage>
</organism>
<dbReference type="InterPro" id="IPR001910">
    <property type="entry name" value="Inosine/uridine_hydrolase_dom"/>
</dbReference>
<dbReference type="GO" id="GO:0016799">
    <property type="term" value="F:hydrolase activity, hydrolyzing N-glycosyl compounds"/>
    <property type="evidence" value="ECO:0007669"/>
    <property type="project" value="InterPro"/>
</dbReference>
<dbReference type="Gene3D" id="3.90.245.10">
    <property type="entry name" value="Ribonucleoside hydrolase-like"/>
    <property type="match status" value="1"/>
</dbReference>
<accession>A0A0C2NKZ9</accession>
<proteinExistence type="inferred from homology"/>
<gene>
    <name evidence="3" type="ORF">RF11_00742</name>
</gene>
<reference evidence="3 4" key="1">
    <citation type="journal article" date="2014" name="Genome Biol. Evol.">
        <title>The genome of the myxosporean Thelohanellus kitauei shows adaptations to nutrient acquisition within its fish host.</title>
        <authorList>
            <person name="Yang Y."/>
            <person name="Xiong J."/>
            <person name="Zhou Z."/>
            <person name="Huo F."/>
            <person name="Miao W."/>
            <person name="Ran C."/>
            <person name="Liu Y."/>
            <person name="Zhang J."/>
            <person name="Feng J."/>
            <person name="Wang M."/>
            <person name="Wang M."/>
            <person name="Wang L."/>
            <person name="Yao B."/>
        </authorList>
    </citation>
    <scope>NUCLEOTIDE SEQUENCE [LARGE SCALE GENOMIC DNA]</scope>
    <source>
        <strain evidence="3">Wuqing</strain>
    </source>
</reference>
<dbReference type="PANTHER" id="PTHR46190:SF1">
    <property type="entry name" value="SI:CH211-201H21.5"/>
    <property type="match status" value="1"/>
</dbReference>
<dbReference type="Proteomes" id="UP000031668">
    <property type="component" value="Unassembled WGS sequence"/>
</dbReference>
<evidence type="ECO:0000313" key="4">
    <source>
        <dbReference type="Proteomes" id="UP000031668"/>
    </source>
</evidence>
<comment type="caution">
    <text evidence="3">The sequence shown here is derived from an EMBL/GenBank/DDBJ whole genome shotgun (WGS) entry which is preliminary data.</text>
</comment>
<evidence type="ECO:0000313" key="3">
    <source>
        <dbReference type="EMBL" id="KII74662.1"/>
    </source>
</evidence>
<protein>
    <submittedName>
        <fullName evidence="3">Uridine nucleosidase 1</fullName>
    </submittedName>
</protein>
<dbReference type="EMBL" id="JWZT01000332">
    <property type="protein sequence ID" value="KII74662.1"/>
    <property type="molecule type" value="Genomic_DNA"/>
</dbReference>
<dbReference type="PANTHER" id="PTHR46190">
    <property type="entry name" value="SI:CH211-201H21.5-RELATED"/>
    <property type="match status" value="1"/>
</dbReference>
<evidence type="ECO:0000259" key="2">
    <source>
        <dbReference type="Pfam" id="PF01156"/>
    </source>
</evidence>
<keyword evidence="4" id="KW-1185">Reference proteome</keyword>
<feature type="domain" description="Inosine/uridine-preferring nucleoside hydrolase" evidence="2">
    <location>
        <begin position="3"/>
        <end position="307"/>
    </location>
</feature>
<dbReference type="OrthoDB" id="432381at2759"/>
<dbReference type="InterPro" id="IPR036452">
    <property type="entry name" value="Ribo_hydro-like"/>
</dbReference>
<dbReference type="InterPro" id="IPR052775">
    <property type="entry name" value="IUN_hydrolase"/>
</dbReference>
<dbReference type="SUPFAM" id="SSF53590">
    <property type="entry name" value="Nucleoside hydrolase"/>
    <property type="match status" value="1"/>
</dbReference>